<dbReference type="AlphaFoldDB" id="A0A2N3IFR9"/>
<protein>
    <submittedName>
        <fullName evidence="2">Uncharacterized protein</fullName>
    </submittedName>
</protein>
<feature type="transmembrane region" description="Helical" evidence="1">
    <location>
        <begin position="9"/>
        <end position="28"/>
    </location>
</feature>
<keyword evidence="1" id="KW-0812">Transmembrane</keyword>
<organism evidence="2 3">
    <name type="scientific">Labilibaculum manganireducens</name>
    <dbReference type="NCBI Taxonomy" id="1940525"/>
    <lineage>
        <taxon>Bacteria</taxon>
        <taxon>Pseudomonadati</taxon>
        <taxon>Bacteroidota</taxon>
        <taxon>Bacteroidia</taxon>
        <taxon>Marinilabiliales</taxon>
        <taxon>Marinifilaceae</taxon>
        <taxon>Labilibaculum</taxon>
    </lineage>
</organism>
<gene>
    <name evidence="2" type="ORF">BZG01_02185</name>
</gene>
<evidence type="ECO:0000313" key="2">
    <source>
        <dbReference type="EMBL" id="PKQ69137.1"/>
    </source>
</evidence>
<evidence type="ECO:0000313" key="3">
    <source>
        <dbReference type="Proteomes" id="UP000233618"/>
    </source>
</evidence>
<evidence type="ECO:0000256" key="1">
    <source>
        <dbReference type="SAM" id="Phobius"/>
    </source>
</evidence>
<dbReference type="RefSeq" id="WP_101308183.1">
    <property type="nucleotide sequence ID" value="NZ_MVDE01000002.1"/>
</dbReference>
<feature type="transmembrane region" description="Helical" evidence="1">
    <location>
        <begin position="88"/>
        <end position="105"/>
    </location>
</feature>
<feature type="transmembrane region" description="Helical" evidence="1">
    <location>
        <begin position="34"/>
        <end position="52"/>
    </location>
</feature>
<keyword evidence="3" id="KW-1185">Reference proteome</keyword>
<comment type="caution">
    <text evidence="2">The sequence shown here is derived from an EMBL/GenBank/DDBJ whole genome shotgun (WGS) entry which is preliminary data.</text>
</comment>
<reference evidence="2 3" key="1">
    <citation type="journal article" date="2017" name="Front. Microbiol.">
        <title>Labilibaculum manganireducens gen. nov., sp. nov. and Labilibaculum filiforme sp. nov., Novel Bacteroidetes Isolated from Subsurface Sediments of the Baltic Sea.</title>
        <authorList>
            <person name="Vandieken V."/>
            <person name="Marshall I.P."/>
            <person name="Niemann H."/>
            <person name="Engelen B."/>
            <person name="Cypionka H."/>
        </authorList>
    </citation>
    <scope>NUCLEOTIDE SEQUENCE [LARGE SCALE GENOMIC DNA]</scope>
    <source>
        <strain evidence="2 3">59.10-2M</strain>
    </source>
</reference>
<dbReference type="EMBL" id="MVDE01000002">
    <property type="protein sequence ID" value="PKQ69137.1"/>
    <property type="molecule type" value="Genomic_DNA"/>
</dbReference>
<keyword evidence="1" id="KW-1133">Transmembrane helix</keyword>
<dbReference type="Proteomes" id="UP000233618">
    <property type="component" value="Unassembled WGS sequence"/>
</dbReference>
<sequence>MKSFSGYKTIYYVGIVFIVLGGIRLLNHLSYGEILFTIGVLLYSGVQIRFLFYKSITDWWTFDYLKLSVNLLFLTSIFLLFVIDFKLWYYPFVLGLLVDFFANILRRIKRT</sequence>
<name>A0A2N3IFR9_9BACT</name>
<keyword evidence="1" id="KW-0472">Membrane</keyword>
<feature type="transmembrane region" description="Helical" evidence="1">
    <location>
        <begin position="64"/>
        <end position="82"/>
    </location>
</feature>
<proteinExistence type="predicted"/>
<accession>A0A2N3IFR9</accession>